<keyword evidence="4 13" id="KW-0808">Transferase</keyword>
<dbReference type="UniPathway" id="UPA00109">
    <property type="reaction ID" value="UER00188"/>
</dbReference>
<proteinExistence type="inferred from homology"/>
<evidence type="ECO:0000256" key="3">
    <source>
        <dbReference type="ARBA" id="ARBA00012142"/>
    </source>
</evidence>
<evidence type="ECO:0000313" key="17">
    <source>
        <dbReference type="Proteomes" id="UP000003980"/>
    </source>
</evidence>
<dbReference type="InterPro" id="IPR036918">
    <property type="entry name" value="Pyrv_Knase_C_sf"/>
</dbReference>
<dbReference type="Gene3D" id="3.40.1380.20">
    <property type="entry name" value="Pyruvate kinase, C-terminal domain"/>
    <property type="match status" value="1"/>
</dbReference>
<feature type="domain" description="Pyruvate kinase C-terminal" evidence="15">
    <location>
        <begin position="329"/>
        <end position="439"/>
    </location>
</feature>
<organism evidence="16 17">
    <name type="scientific">Metallosphaera yellowstonensis MK1</name>
    <dbReference type="NCBI Taxonomy" id="671065"/>
    <lineage>
        <taxon>Archaea</taxon>
        <taxon>Thermoproteota</taxon>
        <taxon>Thermoprotei</taxon>
        <taxon>Sulfolobales</taxon>
        <taxon>Sulfolobaceae</taxon>
        <taxon>Metallosphaera</taxon>
    </lineage>
</organism>
<dbReference type="EC" id="2.7.1.40" evidence="3 12"/>
<keyword evidence="11 16" id="KW-0670">Pyruvate</keyword>
<dbReference type="InterPro" id="IPR018209">
    <property type="entry name" value="Pyrv_Knase_AS"/>
</dbReference>
<keyword evidence="8" id="KW-0067">ATP-binding</keyword>
<keyword evidence="10 13" id="KW-0324">Glycolysis</keyword>
<dbReference type="GO" id="GO:0005524">
    <property type="term" value="F:ATP binding"/>
    <property type="evidence" value="ECO:0007669"/>
    <property type="project" value="UniProtKB-KW"/>
</dbReference>
<comment type="similarity">
    <text evidence="2 13">Belongs to the pyruvate kinase family.</text>
</comment>
<dbReference type="InterPro" id="IPR015806">
    <property type="entry name" value="Pyrv_Knase_insert_dom_sf"/>
</dbReference>
<keyword evidence="7 13" id="KW-0418">Kinase</keyword>
<dbReference type="InterPro" id="IPR015793">
    <property type="entry name" value="Pyrv_Knase_brl"/>
</dbReference>
<name>H2C2F0_9CREN</name>
<keyword evidence="5" id="KW-0479">Metal-binding</keyword>
<evidence type="ECO:0000256" key="5">
    <source>
        <dbReference type="ARBA" id="ARBA00022723"/>
    </source>
</evidence>
<sequence length="453" mass="49764">MRRTKIVATLGPSSLKLISQLSKFVDVFRVNFAHGDENSRREYVRLIREEAPDSSILIDLPGPKLRVGDIGRMELKRGQEVLFSPKGGITVEDPVFYSSVKEGSVILISDGLIRIKVTNVSEDEVRGVVLDEGVLTSRKGINIPDLNLRSGLTQRDLELLEEAISLKADYVGLSFVLSAEDVRKAKERIKGRAWVVSKIEKRQAVENLKQIILESDAVMVARGDLGVEIGLENLPYVQRKIISTSKTLGRPVILATQVLESMVLNPMPWRAEVIDVANSVYQGVDAIMLSDETASGSYPLEAVRYLHRIITSSEDKVRSTRPTPSGPDDAVASASLALAETSKSKLIVVHTRSGLTALRVSRLRPRSPILCLTPDPEVARRLRLCWGITTVVVKGPSSLDEMVSLAVEHCRRLGVKGSVVIVAGDPSTEPGRTDFIKLHNLDEEKGLKSTKKI</sequence>
<dbReference type="SUPFAM" id="SSF52935">
    <property type="entry name" value="PK C-terminal domain-like"/>
    <property type="match status" value="1"/>
</dbReference>
<evidence type="ECO:0000256" key="10">
    <source>
        <dbReference type="ARBA" id="ARBA00023152"/>
    </source>
</evidence>
<evidence type="ECO:0000256" key="8">
    <source>
        <dbReference type="ARBA" id="ARBA00022840"/>
    </source>
</evidence>
<dbReference type="Pfam" id="PF00224">
    <property type="entry name" value="PK"/>
    <property type="match status" value="1"/>
</dbReference>
<dbReference type="RefSeq" id="WP_009071162.1">
    <property type="nucleotide sequence ID" value="NZ_JH597761.1"/>
</dbReference>
<evidence type="ECO:0000256" key="7">
    <source>
        <dbReference type="ARBA" id="ARBA00022777"/>
    </source>
</evidence>
<dbReference type="InterPro" id="IPR015813">
    <property type="entry name" value="Pyrv/PenolPyrv_kinase-like_dom"/>
</dbReference>
<dbReference type="Pfam" id="PF02887">
    <property type="entry name" value="PK_C"/>
    <property type="match status" value="1"/>
</dbReference>
<dbReference type="STRING" id="671065.MetMK1DRAFT_00009230"/>
<dbReference type="InterPro" id="IPR015795">
    <property type="entry name" value="Pyrv_Knase_C"/>
</dbReference>
<comment type="pathway">
    <text evidence="1 13">Carbohydrate degradation; glycolysis; pyruvate from D-glyceraldehyde 3-phosphate: step 5/5.</text>
</comment>
<evidence type="ECO:0000256" key="12">
    <source>
        <dbReference type="NCBIfam" id="TIGR01064"/>
    </source>
</evidence>
<evidence type="ECO:0000313" key="16">
    <source>
        <dbReference type="EMBL" id="EHP70421.1"/>
    </source>
</evidence>
<dbReference type="EMBL" id="JH597761">
    <property type="protein sequence ID" value="EHP70421.1"/>
    <property type="molecule type" value="Genomic_DNA"/>
</dbReference>
<dbReference type="PROSITE" id="PS00110">
    <property type="entry name" value="PYRUVATE_KINASE"/>
    <property type="match status" value="1"/>
</dbReference>
<dbReference type="NCBIfam" id="TIGR01064">
    <property type="entry name" value="pyruv_kin"/>
    <property type="match status" value="1"/>
</dbReference>
<dbReference type="PRINTS" id="PR01050">
    <property type="entry name" value="PYRUVTKNASE"/>
</dbReference>
<dbReference type="SUPFAM" id="SSF50800">
    <property type="entry name" value="PK beta-barrel domain-like"/>
    <property type="match status" value="1"/>
</dbReference>
<evidence type="ECO:0000256" key="4">
    <source>
        <dbReference type="ARBA" id="ARBA00022679"/>
    </source>
</evidence>
<dbReference type="InterPro" id="IPR040442">
    <property type="entry name" value="Pyrv_kinase-like_dom_sf"/>
</dbReference>
<dbReference type="PANTHER" id="PTHR11817">
    <property type="entry name" value="PYRUVATE KINASE"/>
    <property type="match status" value="1"/>
</dbReference>
<feature type="domain" description="Pyruvate kinase barrel" evidence="14">
    <location>
        <begin position="1"/>
        <end position="303"/>
    </location>
</feature>
<dbReference type="InterPro" id="IPR011037">
    <property type="entry name" value="Pyrv_Knase-like_insert_dom_sf"/>
</dbReference>
<dbReference type="InterPro" id="IPR001697">
    <property type="entry name" value="Pyr_Knase"/>
</dbReference>
<dbReference type="eggNOG" id="arCOG04120">
    <property type="taxonomic scope" value="Archaea"/>
</dbReference>
<dbReference type="GO" id="GO:0030955">
    <property type="term" value="F:potassium ion binding"/>
    <property type="evidence" value="ECO:0007669"/>
    <property type="project" value="UniProtKB-UniRule"/>
</dbReference>
<dbReference type="Gene3D" id="3.20.20.60">
    <property type="entry name" value="Phosphoenolpyruvate-binding domains"/>
    <property type="match status" value="1"/>
</dbReference>
<keyword evidence="6" id="KW-0547">Nucleotide-binding</keyword>
<accession>H2C2F0</accession>
<evidence type="ECO:0000256" key="1">
    <source>
        <dbReference type="ARBA" id="ARBA00004997"/>
    </source>
</evidence>
<evidence type="ECO:0000259" key="14">
    <source>
        <dbReference type="Pfam" id="PF00224"/>
    </source>
</evidence>
<evidence type="ECO:0000256" key="13">
    <source>
        <dbReference type="RuleBase" id="RU000504"/>
    </source>
</evidence>
<dbReference type="HOGENOM" id="CLU_015439_0_2_2"/>
<comment type="catalytic activity">
    <reaction evidence="13">
        <text>pyruvate + ATP = phosphoenolpyruvate + ADP + H(+)</text>
        <dbReference type="Rhea" id="RHEA:18157"/>
        <dbReference type="ChEBI" id="CHEBI:15361"/>
        <dbReference type="ChEBI" id="CHEBI:15378"/>
        <dbReference type="ChEBI" id="CHEBI:30616"/>
        <dbReference type="ChEBI" id="CHEBI:58702"/>
        <dbReference type="ChEBI" id="CHEBI:456216"/>
        <dbReference type="EC" id="2.7.1.40"/>
    </reaction>
</comment>
<evidence type="ECO:0000256" key="6">
    <source>
        <dbReference type="ARBA" id="ARBA00022741"/>
    </source>
</evidence>
<evidence type="ECO:0000256" key="9">
    <source>
        <dbReference type="ARBA" id="ARBA00022842"/>
    </source>
</evidence>
<evidence type="ECO:0000256" key="11">
    <source>
        <dbReference type="ARBA" id="ARBA00023317"/>
    </source>
</evidence>
<dbReference type="AlphaFoldDB" id="H2C2F0"/>
<keyword evidence="9 13" id="KW-0460">Magnesium</keyword>
<dbReference type="GO" id="GO:0004743">
    <property type="term" value="F:pyruvate kinase activity"/>
    <property type="evidence" value="ECO:0007669"/>
    <property type="project" value="UniProtKB-UniRule"/>
</dbReference>
<dbReference type="SUPFAM" id="SSF51621">
    <property type="entry name" value="Phosphoenolpyruvate/pyruvate domain"/>
    <property type="match status" value="1"/>
</dbReference>
<reference evidence="16 17" key="1">
    <citation type="submission" date="2012-01" db="EMBL/GenBank/DDBJ databases">
        <title>Improved High-Quality Draft sequence of Metallosphaera yellowstonensis MK1.</title>
        <authorList>
            <consortium name="US DOE Joint Genome Institute"/>
            <person name="Lucas S."/>
            <person name="Han J."/>
            <person name="Cheng J.-F."/>
            <person name="Goodwin L."/>
            <person name="Pitluck S."/>
            <person name="Peters L."/>
            <person name="Teshima H."/>
            <person name="Detter J.C."/>
            <person name="Han C."/>
            <person name="Tapia R."/>
            <person name="Land M."/>
            <person name="Hauser L."/>
            <person name="Kyrpides N."/>
            <person name="Kozubal M."/>
            <person name="Macur R.E."/>
            <person name="Jay Z."/>
            <person name="Inskeep W."/>
            <person name="Woyke T."/>
        </authorList>
    </citation>
    <scope>NUCLEOTIDE SEQUENCE [LARGE SCALE GENOMIC DNA]</scope>
    <source>
        <strain evidence="16 17">MK1</strain>
    </source>
</reference>
<evidence type="ECO:0000256" key="2">
    <source>
        <dbReference type="ARBA" id="ARBA00008663"/>
    </source>
</evidence>
<dbReference type="Proteomes" id="UP000003980">
    <property type="component" value="Unassembled WGS sequence"/>
</dbReference>
<dbReference type="GO" id="GO:0016301">
    <property type="term" value="F:kinase activity"/>
    <property type="evidence" value="ECO:0007669"/>
    <property type="project" value="UniProtKB-KW"/>
</dbReference>
<protein>
    <recommendedName>
        <fullName evidence="3 12">Pyruvate kinase</fullName>
        <ecNumber evidence="3 12">2.7.1.40</ecNumber>
    </recommendedName>
</protein>
<dbReference type="OrthoDB" id="56298at2157"/>
<evidence type="ECO:0000259" key="15">
    <source>
        <dbReference type="Pfam" id="PF02887"/>
    </source>
</evidence>
<gene>
    <name evidence="16" type="ORF">MetMK1DRAFT_00009230</name>
</gene>
<keyword evidence="17" id="KW-1185">Reference proteome</keyword>
<dbReference type="Gene3D" id="2.40.33.10">
    <property type="entry name" value="PK beta-barrel domain-like"/>
    <property type="match status" value="1"/>
</dbReference>
<dbReference type="GO" id="GO:0000287">
    <property type="term" value="F:magnesium ion binding"/>
    <property type="evidence" value="ECO:0007669"/>
    <property type="project" value="UniProtKB-UniRule"/>
</dbReference>